<keyword evidence="2 3" id="KW-0129">CBS domain</keyword>
<feature type="compositionally biased region" description="Low complexity" evidence="4">
    <location>
        <begin position="352"/>
        <end position="363"/>
    </location>
</feature>
<name>A0A8H5HUF3_9AGAR</name>
<dbReference type="PANTHER" id="PTHR13780">
    <property type="entry name" value="AMP-ACTIVATED PROTEIN KINASE, GAMMA REGULATORY SUBUNIT"/>
    <property type="match status" value="1"/>
</dbReference>
<dbReference type="InterPro" id="IPR000644">
    <property type="entry name" value="CBS_dom"/>
</dbReference>
<accession>A0A8H5HUF3</accession>
<dbReference type="Proteomes" id="UP000518752">
    <property type="component" value="Unassembled WGS sequence"/>
</dbReference>
<evidence type="ECO:0000256" key="3">
    <source>
        <dbReference type="PROSITE-ProRule" id="PRU00703"/>
    </source>
</evidence>
<dbReference type="AlphaFoldDB" id="A0A8H5HUF3"/>
<gene>
    <name evidence="6" type="ORF">D9757_004157</name>
</gene>
<dbReference type="InterPro" id="IPR050511">
    <property type="entry name" value="AMPK_gamma/SDS23_families"/>
</dbReference>
<protein>
    <recommendedName>
        <fullName evidence="5">CBS domain-containing protein</fullName>
    </recommendedName>
</protein>
<dbReference type="InterPro" id="IPR046342">
    <property type="entry name" value="CBS_dom_sf"/>
</dbReference>
<dbReference type="Pfam" id="PF00571">
    <property type="entry name" value="CBS"/>
    <property type="match status" value="3"/>
</dbReference>
<dbReference type="SUPFAM" id="SSF54631">
    <property type="entry name" value="CBS-domain pair"/>
    <property type="match status" value="2"/>
</dbReference>
<evidence type="ECO:0000256" key="2">
    <source>
        <dbReference type="ARBA" id="ARBA00023122"/>
    </source>
</evidence>
<proteinExistence type="predicted"/>
<feature type="compositionally biased region" description="Low complexity" evidence="4">
    <location>
        <begin position="371"/>
        <end position="381"/>
    </location>
</feature>
<feature type="domain" description="CBS" evidence="5">
    <location>
        <begin position="187"/>
        <end position="246"/>
    </location>
</feature>
<feature type="compositionally biased region" description="Polar residues" evidence="4">
    <location>
        <begin position="382"/>
        <end position="394"/>
    </location>
</feature>
<feature type="compositionally biased region" description="Low complexity" evidence="4">
    <location>
        <begin position="400"/>
        <end position="413"/>
    </location>
</feature>
<evidence type="ECO:0000256" key="4">
    <source>
        <dbReference type="SAM" id="MobiDB-lite"/>
    </source>
</evidence>
<keyword evidence="7" id="KW-1185">Reference proteome</keyword>
<organism evidence="6 7">
    <name type="scientific">Collybiopsis confluens</name>
    <dbReference type="NCBI Taxonomy" id="2823264"/>
    <lineage>
        <taxon>Eukaryota</taxon>
        <taxon>Fungi</taxon>
        <taxon>Dikarya</taxon>
        <taxon>Basidiomycota</taxon>
        <taxon>Agaricomycotina</taxon>
        <taxon>Agaricomycetes</taxon>
        <taxon>Agaricomycetidae</taxon>
        <taxon>Agaricales</taxon>
        <taxon>Marasmiineae</taxon>
        <taxon>Omphalotaceae</taxon>
        <taxon>Collybiopsis</taxon>
    </lineage>
</organism>
<feature type="region of interest" description="Disordered" evidence="4">
    <location>
        <begin position="343"/>
        <end position="428"/>
    </location>
</feature>
<dbReference type="Gene3D" id="3.10.580.10">
    <property type="entry name" value="CBS-domain"/>
    <property type="match status" value="2"/>
</dbReference>
<evidence type="ECO:0000313" key="6">
    <source>
        <dbReference type="EMBL" id="KAF5389635.1"/>
    </source>
</evidence>
<dbReference type="PANTHER" id="PTHR13780:SF36">
    <property type="entry name" value="CBS DOMAIN-CONTAINING PROTEIN"/>
    <property type="match status" value="1"/>
</dbReference>
<dbReference type="EMBL" id="JAACJN010000021">
    <property type="protein sequence ID" value="KAF5389635.1"/>
    <property type="molecule type" value="Genomic_DNA"/>
</dbReference>
<keyword evidence="1" id="KW-0677">Repeat</keyword>
<dbReference type="OrthoDB" id="449052at2759"/>
<feature type="domain" description="CBS" evidence="5">
    <location>
        <begin position="99"/>
        <end position="164"/>
    </location>
</feature>
<evidence type="ECO:0000313" key="7">
    <source>
        <dbReference type="Proteomes" id="UP000518752"/>
    </source>
</evidence>
<evidence type="ECO:0000259" key="5">
    <source>
        <dbReference type="PROSITE" id="PS51371"/>
    </source>
</evidence>
<dbReference type="GO" id="GO:0042149">
    <property type="term" value="P:cellular response to glucose starvation"/>
    <property type="evidence" value="ECO:0007669"/>
    <property type="project" value="TreeGrafter"/>
</dbReference>
<reference evidence="6 7" key="1">
    <citation type="journal article" date="2020" name="ISME J.">
        <title>Uncovering the hidden diversity of litter-decomposition mechanisms in mushroom-forming fungi.</title>
        <authorList>
            <person name="Floudas D."/>
            <person name="Bentzer J."/>
            <person name="Ahren D."/>
            <person name="Johansson T."/>
            <person name="Persson P."/>
            <person name="Tunlid A."/>
        </authorList>
    </citation>
    <scope>NUCLEOTIDE SEQUENCE [LARGE SCALE GENOMIC DNA]</scope>
    <source>
        <strain evidence="6 7">CBS 406.79</strain>
    </source>
</reference>
<comment type="caution">
    <text evidence="6">The sequence shown here is derived from an EMBL/GenBank/DDBJ whole genome shotgun (WGS) entry which is preliminary data.</text>
</comment>
<dbReference type="GO" id="GO:0004865">
    <property type="term" value="F:protein serine/threonine phosphatase inhibitor activity"/>
    <property type="evidence" value="ECO:0007669"/>
    <property type="project" value="TreeGrafter"/>
</dbReference>
<dbReference type="SMART" id="SM00116">
    <property type="entry name" value="CBS"/>
    <property type="match status" value="4"/>
</dbReference>
<sequence length="428" mass="46277">MHSQEADIIDSRIVVVDEQTSVEEACDILLAEDISCLAVKSGEHSISGLFDFSDVNAFLTLAATKHTFSSEELQEKPHVDKIFTAARSGHVAVSLVSNLSEKNPLHTIPYDATLVSLLELFSRGIHRVLISSNSHNGEYQDFIGMVSDRRLLAWFLSFSQQSDSEFLRVFLSNPINSFSDSLPSLNLFTSVVATLSTASVLEAMRLMSEEGVSSIAVLEEEGGTLLSAVSVTDIGKIVVPSQSNQILSMTLQQFISMIKEQDGSTDGVDRYPVYSILPMSTMLYTMQKILATNAHRVFVTQESSGSSPLLSPMSSGNLTGLVSVVDILSLFARLANVRDVDPARMHRHRRASSVSSQTSQTSSRSDHSRSSSRTGIRRTLSAKTQHSPINNNSSGHKRTTSSSVTASAQSPSAGGNTVFSGDIPKSPT</sequence>
<dbReference type="PROSITE" id="PS51371">
    <property type="entry name" value="CBS"/>
    <property type="match status" value="2"/>
</dbReference>
<evidence type="ECO:0000256" key="1">
    <source>
        <dbReference type="ARBA" id="ARBA00022737"/>
    </source>
</evidence>